<dbReference type="AlphaFoldDB" id="A0A2T2WR18"/>
<sequence length="81" mass="9401">MAAKLRPEVVRIVATTTAELAPIIFRKFFIIKFLPIYDWFGITMTTISVSYLQCKKIMSTMEKCAKIILFTQEFPDIHPPF</sequence>
<dbReference type="Proteomes" id="UP000242699">
    <property type="component" value="Unassembled WGS sequence"/>
</dbReference>
<dbReference type="EMBL" id="PXYT01000070">
    <property type="protein sequence ID" value="PSR24685.1"/>
    <property type="molecule type" value="Genomic_DNA"/>
</dbReference>
<keyword evidence="1" id="KW-0812">Transmembrane</keyword>
<gene>
    <name evidence="2" type="ORF">C7B43_18420</name>
</gene>
<keyword evidence="1" id="KW-1133">Transmembrane helix</keyword>
<evidence type="ECO:0000313" key="3">
    <source>
        <dbReference type="Proteomes" id="UP000242699"/>
    </source>
</evidence>
<keyword evidence="1" id="KW-0472">Membrane</keyword>
<evidence type="ECO:0000256" key="1">
    <source>
        <dbReference type="SAM" id="Phobius"/>
    </source>
</evidence>
<name>A0A2T2WR18_9FIRM</name>
<comment type="caution">
    <text evidence="2">The sequence shown here is derived from an EMBL/GenBank/DDBJ whole genome shotgun (WGS) entry which is preliminary data.</text>
</comment>
<organism evidence="2 3">
    <name type="scientific">Sulfobacillus benefaciens</name>
    <dbReference type="NCBI Taxonomy" id="453960"/>
    <lineage>
        <taxon>Bacteria</taxon>
        <taxon>Bacillati</taxon>
        <taxon>Bacillota</taxon>
        <taxon>Clostridia</taxon>
        <taxon>Eubacteriales</taxon>
        <taxon>Clostridiales Family XVII. Incertae Sedis</taxon>
        <taxon>Sulfobacillus</taxon>
    </lineage>
</organism>
<feature type="transmembrane region" description="Helical" evidence="1">
    <location>
        <begin position="36"/>
        <end position="54"/>
    </location>
</feature>
<evidence type="ECO:0000313" key="2">
    <source>
        <dbReference type="EMBL" id="PSR24685.1"/>
    </source>
</evidence>
<protein>
    <submittedName>
        <fullName evidence="2">Uncharacterized protein</fullName>
    </submittedName>
</protein>
<accession>A0A2T2WR18</accession>
<proteinExistence type="predicted"/>
<reference evidence="2 3" key="1">
    <citation type="journal article" date="2014" name="BMC Genomics">
        <title>Comparison of environmental and isolate Sulfobacillus genomes reveals diverse carbon, sulfur, nitrogen, and hydrogen metabolisms.</title>
        <authorList>
            <person name="Justice N.B."/>
            <person name="Norman A."/>
            <person name="Brown C.T."/>
            <person name="Singh A."/>
            <person name="Thomas B.C."/>
            <person name="Banfield J.F."/>
        </authorList>
    </citation>
    <scope>NUCLEOTIDE SEQUENCE [LARGE SCALE GENOMIC DNA]</scope>
    <source>
        <strain evidence="2">AMDSBA1</strain>
    </source>
</reference>